<evidence type="ECO:0000256" key="2">
    <source>
        <dbReference type="ARBA" id="ARBA00022617"/>
    </source>
</evidence>
<dbReference type="EMBL" id="KL647507">
    <property type="protein sequence ID" value="KEY74561.1"/>
    <property type="molecule type" value="Genomic_DNA"/>
</dbReference>
<dbReference type="PROSITE" id="PS50255">
    <property type="entry name" value="CYTOCHROME_B5_2"/>
    <property type="match status" value="1"/>
</dbReference>
<dbReference type="OrthoDB" id="1925334at2759"/>
<dbReference type="GO" id="GO:0020037">
    <property type="term" value="F:heme binding"/>
    <property type="evidence" value="ECO:0007669"/>
    <property type="project" value="UniProtKB-UniRule"/>
</dbReference>
<dbReference type="SUPFAM" id="SSF55856">
    <property type="entry name" value="Cytochrome b5-like heme/steroid binding domain"/>
    <property type="match status" value="1"/>
</dbReference>
<dbReference type="PROSITE" id="PS51349">
    <property type="entry name" value="FMN_HYDROXY_ACID_DH_2"/>
    <property type="match status" value="1"/>
</dbReference>
<name>A0A084BAI2_STACB</name>
<evidence type="ECO:0008006" key="11">
    <source>
        <dbReference type="Google" id="ProtNLM"/>
    </source>
</evidence>
<dbReference type="Gene3D" id="3.20.20.70">
    <property type="entry name" value="Aldolase class I"/>
    <property type="match status" value="1"/>
</dbReference>
<evidence type="ECO:0000256" key="1">
    <source>
        <dbReference type="ARBA" id="ARBA00001917"/>
    </source>
</evidence>
<evidence type="ECO:0000256" key="5">
    <source>
        <dbReference type="ARBA" id="ARBA00023004"/>
    </source>
</evidence>
<dbReference type="GO" id="GO:0016491">
    <property type="term" value="F:oxidoreductase activity"/>
    <property type="evidence" value="ECO:0007669"/>
    <property type="project" value="UniProtKB-KW"/>
</dbReference>
<reference evidence="9 10" key="1">
    <citation type="journal article" date="2014" name="BMC Genomics">
        <title>Comparative genome sequencing reveals chemotype-specific gene clusters in the toxigenic black mold Stachybotrys.</title>
        <authorList>
            <person name="Semeiks J."/>
            <person name="Borek D."/>
            <person name="Otwinowski Z."/>
            <person name="Grishin N.V."/>
        </authorList>
    </citation>
    <scope>NUCLEOTIDE SEQUENCE [LARGE SCALE GENOMIC DNA]</scope>
    <source>
        <strain evidence="10">CBS 109288 / IBT 7711</strain>
    </source>
</reference>
<keyword evidence="2 6" id="KW-0349">Heme</keyword>
<sequence length="468" mass="51178">MGTQGIPVLDRSEIRQHSSRKSCWIILNNTVYDVTEFLDSHPGGATLLLNHSGGDATEVFEGLHSPGTLERSLTPNQMVGCVAAVADDPKPKIDADAVQRRRVKLSSILSIGDFEKAAAQMLPVRSFAFFKSGAEDEYAYNWNLDSWKAIRLIPRVLRPVYVVDTGTSILGTRFSAPFFICPAGGGKLAHPSGEVLLTKAAARHDILHWVCNNAGCSKEETANARLHNQTLYWQIYAKSDLHESEREIKEALRLGYKAFALTVDAVRAGNRERDLRVGLEETLANGKAIEDEEETVDFANGQAVRRFWTTAVQWLRGLTDLPIAIKGIQCWEDAAQCLEYENVHPWLSNHGGRQIDASPSSMDTLVAIRKHCPDLCMKREVIVDGGVTRGADIVKALALGARGVGLGRAFLFSLALGEPGVSKAIRLLKDEIEMTMALLGVSSIDQLNPSHVSTSGLAKGIVYLPARL</sequence>
<dbReference type="PRINTS" id="PR00363">
    <property type="entry name" value="CYTOCHROMEB5"/>
</dbReference>
<dbReference type="GO" id="GO:0046872">
    <property type="term" value="F:metal ion binding"/>
    <property type="evidence" value="ECO:0007669"/>
    <property type="project" value="UniProtKB-UniRule"/>
</dbReference>
<dbReference type="SMART" id="SM01117">
    <property type="entry name" value="Cyt-b5"/>
    <property type="match status" value="1"/>
</dbReference>
<dbReference type="Proteomes" id="UP000028045">
    <property type="component" value="Unassembled WGS sequence"/>
</dbReference>
<dbReference type="Pfam" id="PF01070">
    <property type="entry name" value="FMN_dh"/>
    <property type="match status" value="1"/>
</dbReference>
<dbReference type="AlphaFoldDB" id="A0A084BAI2"/>
<keyword evidence="4" id="KW-0560">Oxidoreductase</keyword>
<feature type="domain" description="Cytochrome b5 heme-binding" evidence="7">
    <location>
        <begin position="6"/>
        <end position="83"/>
    </location>
</feature>
<evidence type="ECO:0000259" key="8">
    <source>
        <dbReference type="PROSITE" id="PS51349"/>
    </source>
</evidence>
<dbReference type="InterPro" id="IPR008259">
    <property type="entry name" value="FMN_hydac_DH_AS"/>
</dbReference>
<keyword evidence="10" id="KW-1185">Reference proteome</keyword>
<dbReference type="InterPro" id="IPR000262">
    <property type="entry name" value="FMN-dep_DH"/>
</dbReference>
<organism evidence="9 10">
    <name type="scientific">Stachybotrys chartarum (strain CBS 109288 / IBT 7711)</name>
    <name type="common">Toxic black mold</name>
    <name type="synonym">Stilbospora chartarum</name>
    <dbReference type="NCBI Taxonomy" id="1280523"/>
    <lineage>
        <taxon>Eukaryota</taxon>
        <taxon>Fungi</taxon>
        <taxon>Dikarya</taxon>
        <taxon>Ascomycota</taxon>
        <taxon>Pezizomycotina</taxon>
        <taxon>Sordariomycetes</taxon>
        <taxon>Hypocreomycetidae</taxon>
        <taxon>Hypocreales</taxon>
        <taxon>Stachybotryaceae</taxon>
        <taxon>Stachybotrys</taxon>
    </lineage>
</organism>
<dbReference type="PANTHER" id="PTHR10578">
    <property type="entry name" value="S -2-HYDROXY-ACID OXIDASE-RELATED"/>
    <property type="match status" value="1"/>
</dbReference>
<evidence type="ECO:0000256" key="6">
    <source>
        <dbReference type="RuleBase" id="RU362121"/>
    </source>
</evidence>
<protein>
    <recommendedName>
        <fullName evidence="11">Cytochrome b5 heme-binding domain-containing protein</fullName>
    </recommendedName>
</protein>
<dbReference type="PANTHER" id="PTHR10578:SF148">
    <property type="entry name" value="L-LACTATE DEHYDROGENASE (CYTOCHROME)"/>
    <property type="match status" value="1"/>
</dbReference>
<proteinExistence type="inferred from homology"/>
<keyword evidence="5 6" id="KW-0408">Iron</keyword>
<evidence type="ECO:0000256" key="3">
    <source>
        <dbReference type="ARBA" id="ARBA00022723"/>
    </source>
</evidence>
<dbReference type="PROSITE" id="PS00557">
    <property type="entry name" value="FMN_HYDROXY_ACID_DH_1"/>
    <property type="match status" value="1"/>
</dbReference>
<keyword evidence="3 6" id="KW-0479">Metal-binding</keyword>
<dbReference type="SUPFAM" id="SSF51395">
    <property type="entry name" value="FMN-linked oxidoreductases"/>
    <property type="match status" value="1"/>
</dbReference>
<dbReference type="InterPro" id="IPR036400">
    <property type="entry name" value="Cyt_B5-like_heme/steroid_sf"/>
</dbReference>
<gene>
    <name evidence="9" type="ORF">S7711_07164</name>
</gene>
<evidence type="ECO:0000256" key="4">
    <source>
        <dbReference type="ARBA" id="ARBA00023002"/>
    </source>
</evidence>
<dbReference type="HOGENOM" id="CLU_020639_1_1_1"/>
<evidence type="ECO:0000259" key="7">
    <source>
        <dbReference type="PROSITE" id="PS50255"/>
    </source>
</evidence>
<evidence type="ECO:0000313" key="9">
    <source>
        <dbReference type="EMBL" id="KEY74561.1"/>
    </source>
</evidence>
<dbReference type="InterPro" id="IPR013785">
    <property type="entry name" value="Aldolase_TIM"/>
</dbReference>
<accession>A0A084BAI2</accession>
<dbReference type="InterPro" id="IPR001199">
    <property type="entry name" value="Cyt_B5-like_heme/steroid-bd"/>
</dbReference>
<evidence type="ECO:0000313" key="10">
    <source>
        <dbReference type="Proteomes" id="UP000028045"/>
    </source>
</evidence>
<feature type="domain" description="FMN hydroxy acid dehydrogenase" evidence="8">
    <location>
        <begin position="103"/>
        <end position="457"/>
    </location>
</feature>
<dbReference type="Pfam" id="PF00173">
    <property type="entry name" value="Cyt-b5"/>
    <property type="match status" value="1"/>
</dbReference>
<comment type="similarity">
    <text evidence="6">Belongs to the cytochrome b5 family.</text>
</comment>
<dbReference type="Gene3D" id="3.10.120.10">
    <property type="entry name" value="Cytochrome b5-like heme/steroid binding domain"/>
    <property type="match status" value="1"/>
</dbReference>
<dbReference type="InterPro" id="IPR018506">
    <property type="entry name" value="Cyt_B5_heme-BS"/>
</dbReference>
<dbReference type="InterPro" id="IPR037396">
    <property type="entry name" value="FMN_HAD"/>
</dbReference>
<comment type="cofactor">
    <cofactor evidence="1">
        <name>FMN</name>
        <dbReference type="ChEBI" id="CHEBI:58210"/>
    </cofactor>
</comment>
<dbReference type="PROSITE" id="PS00191">
    <property type="entry name" value="CYTOCHROME_B5_1"/>
    <property type="match status" value="1"/>
</dbReference>